<gene>
    <name evidence="2" type="ORF">C9I57_10085</name>
</gene>
<protein>
    <submittedName>
        <fullName evidence="2">Type IV pillus assembly protein</fullName>
    </submittedName>
</protein>
<comment type="caution">
    <text evidence="2">The sequence shown here is derived from an EMBL/GenBank/DDBJ whole genome shotgun (WGS) entry which is preliminary data.</text>
</comment>
<dbReference type="Proteomes" id="UP000240638">
    <property type="component" value="Unassembled WGS sequence"/>
</dbReference>
<organism evidence="2 3">
    <name type="scientific">Trinickia symbiotica</name>
    <dbReference type="NCBI Taxonomy" id="863227"/>
    <lineage>
        <taxon>Bacteria</taxon>
        <taxon>Pseudomonadati</taxon>
        <taxon>Pseudomonadota</taxon>
        <taxon>Betaproteobacteria</taxon>
        <taxon>Burkholderiales</taxon>
        <taxon>Burkholderiaceae</taxon>
        <taxon>Trinickia</taxon>
    </lineage>
</organism>
<name>A0A2T3XXI6_9BURK</name>
<dbReference type="AlphaFoldDB" id="A0A2T3XXI6"/>
<proteinExistence type="predicted"/>
<dbReference type="EMBL" id="PYUC01000004">
    <property type="protein sequence ID" value="PTB21214.1"/>
    <property type="molecule type" value="Genomic_DNA"/>
</dbReference>
<dbReference type="Pfam" id="PF16074">
    <property type="entry name" value="PilW"/>
    <property type="match status" value="1"/>
</dbReference>
<feature type="transmembrane region" description="Helical" evidence="1">
    <location>
        <begin position="7"/>
        <end position="29"/>
    </location>
</feature>
<sequence>MRRCGHTLLELLIATALGTLVVGVAALLYRTQREASMLAEDMASMRDAGMTALVLLGQQIEMAGFAPLASSGGGAADHGHPRGPQLGVFGCDYGVPSVDAGPSGCNRLRGVSDSIVVRYVDDGVSTWKTATSRATDCLGHGIGAARAQALVVNTFYASPDDRGEPQLYCRGNGGGRPSAGVTDRAQTGKQPIVAGIERLSMRYWLRGASASVRAWSIAAHEWSDVVAVDLCVVVRGARIVARRDYVDCEGLSEPARDRRARAVFSRRVAVRNNER</sequence>
<evidence type="ECO:0000313" key="3">
    <source>
        <dbReference type="Proteomes" id="UP000240638"/>
    </source>
</evidence>
<evidence type="ECO:0000313" key="2">
    <source>
        <dbReference type="EMBL" id="PTB21214.1"/>
    </source>
</evidence>
<accession>A0A2T3XXI6</accession>
<dbReference type="GO" id="GO:0043683">
    <property type="term" value="P:type IV pilus assembly"/>
    <property type="evidence" value="ECO:0007669"/>
    <property type="project" value="InterPro"/>
</dbReference>
<evidence type="ECO:0000256" key="1">
    <source>
        <dbReference type="SAM" id="Phobius"/>
    </source>
</evidence>
<keyword evidence="1" id="KW-0812">Transmembrane</keyword>
<dbReference type="InterPro" id="IPR032092">
    <property type="entry name" value="PilW"/>
</dbReference>
<keyword evidence="1" id="KW-1133">Transmembrane helix</keyword>
<keyword evidence="1" id="KW-0472">Membrane</keyword>
<reference evidence="2 3" key="1">
    <citation type="submission" date="2018-03" db="EMBL/GenBank/DDBJ databases">
        <title>Whole genome analyses suggest that Burkholderia sensu lato contains two further novel genera in the rhizoxinica-symbiotica group Mycetohabitans gen. nov., and Trinickia gen. nov.: implications for the evolution of diazotrophy and nodulation in the Burkholderiaceae.</title>
        <authorList>
            <person name="Estrada De Los Santos P."/>
            <person name="Palmer M."/>
            <person name="Chavez-Ramirez B."/>
            <person name="Steenkamp E.T."/>
            <person name="Hirsch A.M."/>
            <person name="Manyaka P."/>
            <person name="Maluk M."/>
            <person name="Lafos M."/>
            <person name="Crook M."/>
            <person name="Gross E."/>
            <person name="Simon M.F."/>
            <person name="Bueno Dos Reis Junior F."/>
            <person name="Poole P.S."/>
            <person name="Venter S.N."/>
            <person name="James E.K."/>
        </authorList>
    </citation>
    <scope>NUCLEOTIDE SEQUENCE [LARGE SCALE GENOMIC DNA]</scope>
    <source>
        <strain evidence="2 3">JPY-366</strain>
    </source>
</reference>